<dbReference type="GO" id="GO:0005654">
    <property type="term" value="C:nucleoplasm"/>
    <property type="evidence" value="ECO:0007669"/>
    <property type="project" value="TreeGrafter"/>
</dbReference>
<evidence type="ECO:0000259" key="3">
    <source>
        <dbReference type="PROSITE" id="PS50056"/>
    </source>
</evidence>
<dbReference type="AlphaFoldDB" id="A0A3N2Q1A4"/>
<evidence type="ECO:0000313" key="4">
    <source>
        <dbReference type="EMBL" id="ROT40543.1"/>
    </source>
</evidence>
<dbReference type="RefSeq" id="XP_028468349.1">
    <property type="nucleotide sequence ID" value="XM_028611162.1"/>
</dbReference>
<dbReference type="EMBL" id="ML119052">
    <property type="protein sequence ID" value="ROT40543.1"/>
    <property type="molecule type" value="Genomic_DNA"/>
</dbReference>
<dbReference type="Gene3D" id="3.90.190.10">
    <property type="entry name" value="Protein tyrosine phosphatase superfamily"/>
    <property type="match status" value="1"/>
</dbReference>
<protein>
    <submittedName>
        <fullName evidence="4">Phosphatases II</fullName>
    </submittedName>
</protein>
<name>A0A3N2Q1A4_SODAK</name>
<dbReference type="PANTHER" id="PTHR46588">
    <property type="entry name" value="SERINE/THREONINE/TYROSINE-INTERACTING PROTEIN"/>
    <property type="match status" value="1"/>
</dbReference>
<dbReference type="InterPro" id="IPR000340">
    <property type="entry name" value="Dual-sp_phosphatase_cat-dom"/>
</dbReference>
<dbReference type="STRING" id="1314773.A0A3N2Q1A4"/>
<gene>
    <name evidence="4" type="ORF">SODALDRAFT_330270</name>
</gene>
<dbReference type="SUPFAM" id="SSF52799">
    <property type="entry name" value="(Phosphotyrosine protein) phosphatases II"/>
    <property type="match status" value="1"/>
</dbReference>
<feature type="region of interest" description="Disordered" evidence="2">
    <location>
        <begin position="1"/>
        <end position="23"/>
    </location>
</feature>
<organism evidence="4 5">
    <name type="scientific">Sodiomyces alkalinus (strain CBS 110278 / VKM F-3762 / F11)</name>
    <name type="common">Alkaliphilic filamentous fungus</name>
    <dbReference type="NCBI Taxonomy" id="1314773"/>
    <lineage>
        <taxon>Eukaryota</taxon>
        <taxon>Fungi</taxon>
        <taxon>Dikarya</taxon>
        <taxon>Ascomycota</taxon>
        <taxon>Pezizomycotina</taxon>
        <taxon>Sordariomycetes</taxon>
        <taxon>Hypocreomycetidae</taxon>
        <taxon>Glomerellales</taxon>
        <taxon>Plectosphaerellaceae</taxon>
        <taxon>Sodiomyces</taxon>
    </lineage>
</organism>
<dbReference type="GeneID" id="39579640"/>
<dbReference type="InterPro" id="IPR000387">
    <property type="entry name" value="Tyr_Pase_dom"/>
</dbReference>
<dbReference type="Proteomes" id="UP000272025">
    <property type="component" value="Unassembled WGS sequence"/>
</dbReference>
<dbReference type="GO" id="GO:0062026">
    <property type="term" value="P:negative regulation of SCF-dependent proteasomal ubiquitin-dependent catabolic process"/>
    <property type="evidence" value="ECO:0007669"/>
    <property type="project" value="TreeGrafter"/>
</dbReference>
<dbReference type="InterPro" id="IPR052449">
    <property type="entry name" value="STYX-Interacting_Phosphatase"/>
</dbReference>
<dbReference type="InterPro" id="IPR020422">
    <property type="entry name" value="TYR_PHOSPHATASE_DUAL_dom"/>
</dbReference>
<dbReference type="SMART" id="SM00195">
    <property type="entry name" value="DSPc"/>
    <property type="match status" value="1"/>
</dbReference>
<evidence type="ECO:0000256" key="2">
    <source>
        <dbReference type="SAM" id="MobiDB-lite"/>
    </source>
</evidence>
<dbReference type="InterPro" id="IPR029021">
    <property type="entry name" value="Prot-tyrosine_phosphatase-like"/>
</dbReference>
<dbReference type="GO" id="GO:0140096">
    <property type="term" value="F:catalytic activity, acting on a protein"/>
    <property type="evidence" value="ECO:0007669"/>
    <property type="project" value="UniProtKB-ARBA"/>
</dbReference>
<feature type="domain" description="Tyrosine specific protein phosphatases" evidence="3">
    <location>
        <begin position="159"/>
        <end position="248"/>
    </location>
</feature>
<dbReference type="GO" id="GO:0070372">
    <property type="term" value="P:regulation of ERK1 and ERK2 cascade"/>
    <property type="evidence" value="ECO:0007669"/>
    <property type="project" value="TreeGrafter"/>
</dbReference>
<accession>A0A3N2Q1A4</accession>
<feature type="compositionally biased region" description="Polar residues" evidence="2">
    <location>
        <begin position="1"/>
        <end position="18"/>
    </location>
</feature>
<dbReference type="PANTHER" id="PTHR46588:SF1">
    <property type="entry name" value="SERINE_THREONINE_TYROSINE-INTERACTING PROTEIN"/>
    <property type="match status" value="1"/>
</dbReference>
<dbReference type="OrthoDB" id="10252009at2759"/>
<dbReference type="Pfam" id="PF00782">
    <property type="entry name" value="DSPc"/>
    <property type="match status" value="1"/>
</dbReference>
<dbReference type="GO" id="GO:1990444">
    <property type="term" value="F:F-box domain binding"/>
    <property type="evidence" value="ECO:0007669"/>
    <property type="project" value="TreeGrafter"/>
</dbReference>
<evidence type="ECO:0000313" key="5">
    <source>
        <dbReference type="Proteomes" id="UP000272025"/>
    </source>
</evidence>
<dbReference type="CDD" id="cd14498">
    <property type="entry name" value="DSP"/>
    <property type="match status" value="1"/>
</dbReference>
<evidence type="ECO:0000256" key="1">
    <source>
        <dbReference type="ARBA" id="ARBA00009649"/>
    </source>
</evidence>
<reference evidence="4 5" key="1">
    <citation type="journal article" date="2018" name="Mol. Ecol.">
        <title>The obligate alkalophilic soda-lake fungus Sodiomyces alkalinus has shifted to a protein diet.</title>
        <authorList>
            <person name="Grum-Grzhimaylo A.A."/>
            <person name="Falkoski D.L."/>
            <person name="van den Heuvel J."/>
            <person name="Valero-Jimenez C.A."/>
            <person name="Min B."/>
            <person name="Choi I.G."/>
            <person name="Lipzen A."/>
            <person name="Daum C.G."/>
            <person name="Aanen D.K."/>
            <person name="Tsang A."/>
            <person name="Henrissat B."/>
            <person name="Bilanenko E.N."/>
            <person name="de Vries R.P."/>
            <person name="van Kan J.A.L."/>
            <person name="Grigoriev I.V."/>
            <person name="Debets A.J.M."/>
        </authorList>
    </citation>
    <scope>NUCLEOTIDE SEQUENCE [LARGE SCALE GENOMIC DNA]</scope>
    <source>
        <strain evidence="4 5">F11</strain>
    </source>
</reference>
<keyword evidence="5" id="KW-1185">Reference proteome</keyword>
<dbReference type="PROSITE" id="PS50056">
    <property type="entry name" value="TYR_PHOSPHATASE_2"/>
    <property type="match status" value="1"/>
</dbReference>
<proteinExistence type="inferred from homology"/>
<dbReference type="GO" id="GO:0005737">
    <property type="term" value="C:cytoplasm"/>
    <property type="evidence" value="ECO:0007669"/>
    <property type="project" value="TreeGrafter"/>
</dbReference>
<sequence>MQQLISPGISSATATAPYTQRPPSPPHIHIPLYTYRDMIFLPSNANLAALGLTQDDMSVITDGYTPQMADNDPTVSWSYESRRSAQRILDWLYLGPSSAARDLDFLKKEEITMVLAIRYAVDGCARAMSFLNVGFTPATRDLGIAVECVEVKSAHHLAAAFPAIIRKINDHILAFHRQPDMGPIAPPGGVSARPSRGRVLVVCETGNERSGTVVAAYLMAMFNVGVVEAICFLNIHRLSASLTAEPKHLLTAWEDILKAERVVSASQLDIQQRGSSGTASASVSRKRSIGATFDDDEDVAMQENQLATQDDRQRFGCRTFTPFADTSDDNMAMM</sequence>
<comment type="similarity">
    <text evidence="1">Belongs to the protein-tyrosine phosphatase family. Non-receptor class subfamily.</text>
</comment>